<dbReference type="SUPFAM" id="SSF144232">
    <property type="entry name" value="HIT/MYND zinc finger-like"/>
    <property type="match status" value="1"/>
</dbReference>
<comment type="caution">
    <text evidence="6">The sequence shown here is derived from an EMBL/GenBank/DDBJ whole genome shotgun (WGS) entry which is preliminary data.</text>
</comment>
<evidence type="ECO:0000259" key="5">
    <source>
        <dbReference type="PROSITE" id="PS50865"/>
    </source>
</evidence>
<accession>A0AAD8YHR1</accession>
<evidence type="ECO:0000313" key="6">
    <source>
        <dbReference type="EMBL" id="KAK1746784.1"/>
    </source>
</evidence>
<dbReference type="Gene3D" id="1.25.40.10">
    <property type="entry name" value="Tetratricopeptide repeat domain"/>
    <property type="match status" value="1"/>
</dbReference>
<dbReference type="SUPFAM" id="SSF81901">
    <property type="entry name" value="HCP-like"/>
    <property type="match status" value="1"/>
</dbReference>
<dbReference type="PANTHER" id="PTHR45011:SF1">
    <property type="entry name" value="DAP3-BINDING CELL DEATH ENHANCER 1"/>
    <property type="match status" value="1"/>
</dbReference>
<evidence type="ECO:0000256" key="1">
    <source>
        <dbReference type="ARBA" id="ARBA00022723"/>
    </source>
</evidence>
<dbReference type="PROSITE" id="PS50865">
    <property type="entry name" value="ZF_MYND_2"/>
    <property type="match status" value="1"/>
</dbReference>
<dbReference type="AlphaFoldDB" id="A0AAD8YHR1"/>
<dbReference type="InterPro" id="IPR052748">
    <property type="entry name" value="ISR_Activator"/>
</dbReference>
<sequence length="189" mass="20811">MSEENVVADDSCCASCGVAEVDDIKLTECSACDLVRYCSDACQKEHTSHHQQECKKRAAELRDELLFKRAAELGDVDAQYELACLYEFGKGVEKDRGKAIHHLEEAAIGGHPYARRTLGLIEWDNGNIQRALKHFIIAASLGDDVSIKFLMKAFRSGLVSKDDLASALRAHQAAVDATKSPQREAFEAL</sequence>
<dbReference type="InterPro" id="IPR002893">
    <property type="entry name" value="Znf_MYND"/>
</dbReference>
<proteinExistence type="predicted"/>
<dbReference type="PANTHER" id="PTHR45011">
    <property type="entry name" value="DAP3-BINDING CELL DEATH ENHANCER 1"/>
    <property type="match status" value="1"/>
</dbReference>
<dbReference type="InterPro" id="IPR006597">
    <property type="entry name" value="Sel1-like"/>
</dbReference>
<keyword evidence="2 4" id="KW-0863">Zinc-finger</keyword>
<dbReference type="InterPro" id="IPR011990">
    <property type="entry name" value="TPR-like_helical_dom_sf"/>
</dbReference>
<keyword evidence="7" id="KW-1185">Reference proteome</keyword>
<dbReference type="Proteomes" id="UP001224775">
    <property type="component" value="Unassembled WGS sequence"/>
</dbReference>
<reference evidence="6" key="1">
    <citation type="submission" date="2023-06" db="EMBL/GenBank/DDBJ databases">
        <title>Survivors Of The Sea: Transcriptome response of Skeletonema marinoi to long-term dormancy.</title>
        <authorList>
            <person name="Pinder M.I.M."/>
            <person name="Kourtchenko O."/>
            <person name="Robertson E.K."/>
            <person name="Larsson T."/>
            <person name="Maumus F."/>
            <person name="Osuna-Cruz C.M."/>
            <person name="Vancaester E."/>
            <person name="Stenow R."/>
            <person name="Vandepoele K."/>
            <person name="Ploug H."/>
            <person name="Bruchert V."/>
            <person name="Godhe A."/>
            <person name="Topel M."/>
        </authorList>
    </citation>
    <scope>NUCLEOTIDE SEQUENCE</scope>
    <source>
        <strain evidence="6">R05AC</strain>
    </source>
</reference>
<organism evidence="6 7">
    <name type="scientific">Skeletonema marinoi</name>
    <dbReference type="NCBI Taxonomy" id="267567"/>
    <lineage>
        <taxon>Eukaryota</taxon>
        <taxon>Sar</taxon>
        <taxon>Stramenopiles</taxon>
        <taxon>Ochrophyta</taxon>
        <taxon>Bacillariophyta</taxon>
        <taxon>Coscinodiscophyceae</taxon>
        <taxon>Thalassiosirophycidae</taxon>
        <taxon>Thalassiosirales</taxon>
        <taxon>Skeletonemataceae</taxon>
        <taxon>Skeletonema</taxon>
        <taxon>Skeletonema marinoi-dohrnii complex</taxon>
    </lineage>
</organism>
<protein>
    <recommendedName>
        <fullName evidence="5">MYND-type domain-containing protein</fullName>
    </recommendedName>
</protein>
<name>A0AAD8YHR1_9STRA</name>
<evidence type="ECO:0000313" key="7">
    <source>
        <dbReference type="Proteomes" id="UP001224775"/>
    </source>
</evidence>
<evidence type="ECO:0000256" key="4">
    <source>
        <dbReference type="PROSITE-ProRule" id="PRU00134"/>
    </source>
</evidence>
<evidence type="ECO:0000256" key="3">
    <source>
        <dbReference type="ARBA" id="ARBA00022833"/>
    </source>
</evidence>
<keyword evidence="3" id="KW-0862">Zinc</keyword>
<dbReference type="GO" id="GO:0008270">
    <property type="term" value="F:zinc ion binding"/>
    <property type="evidence" value="ECO:0007669"/>
    <property type="project" value="UniProtKB-KW"/>
</dbReference>
<dbReference type="Pfam" id="PF01753">
    <property type="entry name" value="zf-MYND"/>
    <property type="match status" value="1"/>
</dbReference>
<dbReference type="SMART" id="SM00671">
    <property type="entry name" value="SEL1"/>
    <property type="match status" value="2"/>
</dbReference>
<evidence type="ECO:0000256" key="2">
    <source>
        <dbReference type="ARBA" id="ARBA00022771"/>
    </source>
</evidence>
<dbReference type="EMBL" id="JATAAI010000003">
    <property type="protein sequence ID" value="KAK1746784.1"/>
    <property type="molecule type" value="Genomic_DNA"/>
</dbReference>
<keyword evidence="1" id="KW-0479">Metal-binding</keyword>
<feature type="domain" description="MYND-type" evidence="5">
    <location>
        <begin position="13"/>
        <end position="54"/>
    </location>
</feature>
<dbReference type="Pfam" id="PF08238">
    <property type="entry name" value="Sel1"/>
    <property type="match status" value="3"/>
</dbReference>
<gene>
    <name evidence="6" type="ORF">QTG54_002128</name>
</gene>